<evidence type="ECO:0000256" key="4">
    <source>
        <dbReference type="ARBA" id="ARBA00022982"/>
    </source>
</evidence>
<dbReference type="EMBL" id="BAWF01000043">
    <property type="protein sequence ID" value="GAF47631.1"/>
    <property type="molecule type" value="Genomic_DNA"/>
</dbReference>
<proteinExistence type="predicted"/>
<evidence type="ECO:0000259" key="8">
    <source>
        <dbReference type="PROSITE" id="PS51379"/>
    </source>
</evidence>
<keyword evidence="2" id="KW-0813">Transport</keyword>
<dbReference type="GO" id="GO:0051538">
    <property type="term" value="F:3 iron, 4 sulfur cluster binding"/>
    <property type="evidence" value="ECO:0007669"/>
    <property type="project" value="UniProtKB-KW"/>
</dbReference>
<evidence type="ECO:0000256" key="2">
    <source>
        <dbReference type="ARBA" id="ARBA00022448"/>
    </source>
</evidence>
<reference evidence="9 10" key="1">
    <citation type="submission" date="2014-02" db="EMBL/GenBank/DDBJ databases">
        <title>Whole genome shotgun sequence of Rhodococcus wratislaviensis NBRC 100605.</title>
        <authorList>
            <person name="Hosoyama A."/>
            <person name="Tsuchikane K."/>
            <person name="Yoshida I."/>
            <person name="Ohji S."/>
            <person name="Ichikawa N."/>
            <person name="Yamazoe A."/>
            <person name="Fujita N."/>
        </authorList>
    </citation>
    <scope>NUCLEOTIDE SEQUENCE [LARGE SCALE GENOMIC DNA]</scope>
    <source>
        <strain evidence="9 10">NBRC 100605</strain>
    </source>
</reference>
<keyword evidence="4" id="KW-0249">Electron transport</keyword>
<dbReference type="InterPro" id="IPR051269">
    <property type="entry name" value="Fe-S_cluster_ET"/>
</dbReference>
<keyword evidence="10" id="KW-1185">Reference proteome</keyword>
<evidence type="ECO:0000256" key="6">
    <source>
        <dbReference type="ARBA" id="ARBA00023014"/>
    </source>
</evidence>
<dbReference type="Pfam" id="PF13459">
    <property type="entry name" value="Fer4_15"/>
    <property type="match status" value="1"/>
</dbReference>
<dbReference type="PROSITE" id="PS51379">
    <property type="entry name" value="4FE4S_FER_2"/>
    <property type="match status" value="1"/>
</dbReference>
<dbReference type="Gene3D" id="3.30.70.20">
    <property type="match status" value="1"/>
</dbReference>
<keyword evidence="6" id="KW-0411">Iron-sulfur</keyword>
<accession>X0Q9N8</accession>
<evidence type="ECO:0000256" key="3">
    <source>
        <dbReference type="ARBA" id="ARBA00022723"/>
    </source>
</evidence>
<dbReference type="RefSeq" id="WP_037236895.1">
    <property type="nucleotide sequence ID" value="NZ_BAWF01000043.1"/>
</dbReference>
<keyword evidence="3" id="KW-0479">Metal-binding</keyword>
<name>X0Q9N8_RHOWR</name>
<evidence type="ECO:0000256" key="7">
    <source>
        <dbReference type="ARBA" id="ARBA00023291"/>
    </source>
</evidence>
<dbReference type="OrthoDB" id="3215519at2"/>
<keyword evidence="7" id="KW-0003">3Fe-4S</keyword>
<dbReference type="InterPro" id="IPR017896">
    <property type="entry name" value="4Fe4S_Fe-S-bd"/>
</dbReference>
<dbReference type="AlphaFoldDB" id="X0Q9N8"/>
<organism evidence="9 10">
    <name type="scientific">Rhodococcus wratislaviensis NBRC 100605</name>
    <dbReference type="NCBI Taxonomy" id="1219028"/>
    <lineage>
        <taxon>Bacteria</taxon>
        <taxon>Bacillati</taxon>
        <taxon>Actinomycetota</taxon>
        <taxon>Actinomycetes</taxon>
        <taxon>Mycobacteriales</taxon>
        <taxon>Nocardiaceae</taxon>
        <taxon>Rhodococcus</taxon>
    </lineage>
</organism>
<dbReference type="PANTHER" id="PTHR36923:SF3">
    <property type="entry name" value="FERREDOXIN"/>
    <property type="match status" value="1"/>
</dbReference>
<dbReference type="GO" id="GO:0046872">
    <property type="term" value="F:metal ion binding"/>
    <property type="evidence" value="ECO:0007669"/>
    <property type="project" value="UniProtKB-KW"/>
</dbReference>
<feature type="domain" description="4Fe-4S ferredoxin-type" evidence="8">
    <location>
        <begin position="3"/>
        <end position="31"/>
    </location>
</feature>
<comment type="caution">
    <text evidence="9">The sequence shown here is derived from an EMBL/GenBank/DDBJ whole genome shotgun (WGS) entry which is preliminary data.</text>
</comment>
<keyword evidence="5" id="KW-0408">Iron</keyword>
<evidence type="ECO:0000256" key="5">
    <source>
        <dbReference type="ARBA" id="ARBA00023004"/>
    </source>
</evidence>
<comment type="cofactor">
    <cofactor evidence="1">
        <name>[3Fe-4S] cluster</name>
        <dbReference type="ChEBI" id="CHEBI:21137"/>
    </cofactor>
</comment>
<evidence type="ECO:0000313" key="10">
    <source>
        <dbReference type="Proteomes" id="UP000019491"/>
    </source>
</evidence>
<dbReference type="SUPFAM" id="SSF54862">
    <property type="entry name" value="4Fe-4S ferredoxins"/>
    <property type="match status" value="1"/>
</dbReference>
<protein>
    <submittedName>
        <fullName evidence="9">Putative 3Fe-4S ferredoxin</fullName>
    </submittedName>
</protein>
<sequence length="66" mass="6978">MTVQVQVDLNRCQGHGKCMIACPEVFDEDGQGYPVVAVAEVPADLVAAVNACIDDCPERAISATSR</sequence>
<dbReference type="Proteomes" id="UP000019491">
    <property type="component" value="Unassembled WGS sequence"/>
</dbReference>
<evidence type="ECO:0000256" key="1">
    <source>
        <dbReference type="ARBA" id="ARBA00001927"/>
    </source>
</evidence>
<evidence type="ECO:0000313" key="9">
    <source>
        <dbReference type="EMBL" id="GAF47631.1"/>
    </source>
</evidence>
<dbReference type="PANTHER" id="PTHR36923">
    <property type="entry name" value="FERREDOXIN"/>
    <property type="match status" value="1"/>
</dbReference>
<gene>
    <name evidence="9" type="ORF">RW1_043_00660</name>
</gene>